<feature type="compositionally biased region" description="Polar residues" evidence="11">
    <location>
        <begin position="659"/>
        <end position="675"/>
    </location>
</feature>
<evidence type="ECO:0000256" key="2">
    <source>
        <dbReference type="ARBA" id="ARBA00022723"/>
    </source>
</evidence>
<feature type="compositionally biased region" description="Acidic residues" evidence="11">
    <location>
        <begin position="679"/>
        <end position="725"/>
    </location>
</feature>
<organism evidence="13 14">
    <name type="scientific">Potamilus streckersoni</name>
    <dbReference type="NCBI Taxonomy" id="2493646"/>
    <lineage>
        <taxon>Eukaryota</taxon>
        <taxon>Metazoa</taxon>
        <taxon>Spiralia</taxon>
        <taxon>Lophotrochozoa</taxon>
        <taxon>Mollusca</taxon>
        <taxon>Bivalvia</taxon>
        <taxon>Autobranchia</taxon>
        <taxon>Heteroconchia</taxon>
        <taxon>Palaeoheterodonta</taxon>
        <taxon>Unionida</taxon>
        <taxon>Unionoidea</taxon>
        <taxon>Unionidae</taxon>
        <taxon>Ambleminae</taxon>
        <taxon>Lampsilini</taxon>
        <taxon>Potamilus</taxon>
    </lineage>
</organism>
<accession>A0AAE0VRW6</accession>
<name>A0AAE0VRW6_9BIVA</name>
<dbReference type="InterPro" id="IPR036236">
    <property type="entry name" value="Znf_C2H2_sf"/>
</dbReference>
<evidence type="ECO:0000256" key="5">
    <source>
        <dbReference type="ARBA" id="ARBA00022833"/>
    </source>
</evidence>
<keyword evidence="5" id="KW-0862">Zinc</keyword>
<comment type="subcellular location">
    <subcellularLocation>
        <location evidence="1">Nucleus</location>
    </subcellularLocation>
</comment>
<evidence type="ECO:0000256" key="4">
    <source>
        <dbReference type="ARBA" id="ARBA00022771"/>
    </source>
</evidence>
<evidence type="ECO:0000256" key="3">
    <source>
        <dbReference type="ARBA" id="ARBA00022737"/>
    </source>
</evidence>
<feature type="region of interest" description="Disordered" evidence="11">
    <location>
        <begin position="1"/>
        <end position="52"/>
    </location>
</feature>
<keyword evidence="8" id="KW-0804">Transcription</keyword>
<feature type="region of interest" description="Disordered" evidence="11">
    <location>
        <begin position="649"/>
        <end position="739"/>
    </location>
</feature>
<keyword evidence="2" id="KW-0479">Metal-binding</keyword>
<dbReference type="PANTHER" id="PTHR46105">
    <property type="entry name" value="AGAP004733-PA"/>
    <property type="match status" value="1"/>
</dbReference>
<dbReference type="Gene3D" id="3.30.160.60">
    <property type="entry name" value="Classic Zinc Finger"/>
    <property type="match status" value="4"/>
</dbReference>
<protein>
    <recommendedName>
        <fullName evidence="12">C2H2-type domain-containing protein</fullName>
    </recommendedName>
</protein>
<feature type="domain" description="C2H2-type" evidence="12">
    <location>
        <begin position="517"/>
        <end position="544"/>
    </location>
</feature>
<dbReference type="FunFam" id="3.30.160.60:FF:002326">
    <property type="entry name" value="B-cell CLL/lymphoma 6 member B protein"/>
    <property type="match status" value="1"/>
</dbReference>
<dbReference type="InterPro" id="IPR050457">
    <property type="entry name" value="ZnFinger_BTB_dom_contain"/>
</dbReference>
<evidence type="ECO:0000256" key="1">
    <source>
        <dbReference type="ARBA" id="ARBA00004123"/>
    </source>
</evidence>
<keyword evidence="7" id="KW-0238">DNA-binding</keyword>
<keyword evidence="14" id="KW-1185">Reference proteome</keyword>
<reference evidence="13" key="2">
    <citation type="journal article" date="2021" name="Genome Biol. Evol.">
        <title>Developing a high-quality reference genome for a parasitic bivalve with doubly uniparental inheritance (Bivalvia: Unionida).</title>
        <authorList>
            <person name="Smith C.H."/>
        </authorList>
    </citation>
    <scope>NUCLEOTIDE SEQUENCE</scope>
    <source>
        <strain evidence="13">CHS0354</strain>
        <tissue evidence="13">Mantle</tissue>
    </source>
</reference>
<dbReference type="Proteomes" id="UP001195483">
    <property type="component" value="Unassembled WGS sequence"/>
</dbReference>
<feature type="region of interest" description="Disordered" evidence="11">
    <location>
        <begin position="238"/>
        <end position="282"/>
    </location>
</feature>
<evidence type="ECO:0000256" key="7">
    <source>
        <dbReference type="ARBA" id="ARBA00023125"/>
    </source>
</evidence>
<dbReference type="GO" id="GO:0000978">
    <property type="term" value="F:RNA polymerase II cis-regulatory region sequence-specific DNA binding"/>
    <property type="evidence" value="ECO:0007669"/>
    <property type="project" value="TreeGrafter"/>
</dbReference>
<dbReference type="FunFam" id="3.30.160.60:FF:000264">
    <property type="entry name" value="Zinc finger protein 236"/>
    <property type="match status" value="1"/>
</dbReference>
<dbReference type="SMART" id="SM00355">
    <property type="entry name" value="ZnF_C2H2"/>
    <property type="match status" value="4"/>
</dbReference>
<evidence type="ECO:0000313" key="13">
    <source>
        <dbReference type="EMBL" id="KAK3587791.1"/>
    </source>
</evidence>
<dbReference type="SUPFAM" id="SSF57667">
    <property type="entry name" value="beta-beta-alpha zinc fingers"/>
    <property type="match status" value="2"/>
</dbReference>
<keyword evidence="4 10" id="KW-0863">Zinc-finger</keyword>
<dbReference type="PROSITE" id="PS00028">
    <property type="entry name" value="ZINC_FINGER_C2H2_1"/>
    <property type="match status" value="3"/>
</dbReference>
<feature type="region of interest" description="Disordered" evidence="11">
    <location>
        <begin position="180"/>
        <end position="206"/>
    </location>
</feature>
<gene>
    <name evidence="13" type="ORF">CHS0354_042756</name>
</gene>
<evidence type="ECO:0000256" key="11">
    <source>
        <dbReference type="SAM" id="MobiDB-lite"/>
    </source>
</evidence>
<evidence type="ECO:0000256" key="9">
    <source>
        <dbReference type="ARBA" id="ARBA00023242"/>
    </source>
</evidence>
<reference evidence="13" key="3">
    <citation type="submission" date="2023-05" db="EMBL/GenBank/DDBJ databases">
        <authorList>
            <person name="Smith C.H."/>
        </authorList>
    </citation>
    <scope>NUCLEOTIDE SEQUENCE</scope>
    <source>
        <strain evidence="13">CHS0354</strain>
        <tissue evidence="13">Mantle</tissue>
    </source>
</reference>
<feature type="domain" description="C2H2-type" evidence="12">
    <location>
        <begin position="488"/>
        <end position="516"/>
    </location>
</feature>
<dbReference type="GO" id="GO:0005634">
    <property type="term" value="C:nucleus"/>
    <property type="evidence" value="ECO:0007669"/>
    <property type="project" value="UniProtKB-SubCell"/>
</dbReference>
<dbReference type="AlphaFoldDB" id="A0AAE0VRW6"/>
<sequence length="739" mass="84404">MSSPRRKEKGSNSNQTAATKSPRSGRSLRSRRKIDSTDEEDGDEHTAGRERSLNVLAQVASETLENEPKPQHRKRKMTMRYLLTLDSLNLEQISDLSERNLMLLFADNSANEMTRNFTYTCCLMPKKCREKFTSFGNEERARSSVSQHLLQHIEQLKKEAKDLGTKFKFTAEPVHTRDRKISELCSTKKRKNATIKKGPPLGSVKFKELSGRYTPLRHSHAQSESGSDADGLFEEESIDENTDTSLSPKCSQKLSHKQSKSVTDNSNKPNSDTDASSDQDNTVKRIEENEQFIIDLLSRTQPHHDHCYTTIFGKRKGIETMHLDLDSSENEDEENLDVGNSGGNLIQNVITGLPEEEEAVKNKNDKRHPILFLRHRSPDENVPMVSKEEIISENTSEEEYDAHSGQKPYPPMPKSALAQKGRIPIPEEFELLSGSDGEVDSKVSKKKKNNKTGNWLKRGDGGLEWEPKLALKYIRDLKNKKKDEKFSLRCKICKDKTFTAAATLMYHYRSHAGIKPFVCLICNTTFTRQHSLNYHMLIHNNQSRFTCKDCGRKFRHPSHFKEHLRRHTGETPFECMDCGQKFKTRNTYKRHLKTRHGKLLTATGIHQMSKEEFARVRTRPHKGFKYYNTELFEKYEKLDKEFSEAMKAHPNLTPIPDSLRNSLNKNGESSGGNQHSESDTESDEDQSSSSESESEDDEEEEDMDVAKEDEEESDDGKETNSEEGENNSLYVPVGIVVKS</sequence>
<feature type="compositionally biased region" description="Polar residues" evidence="11">
    <location>
        <begin position="243"/>
        <end position="253"/>
    </location>
</feature>
<evidence type="ECO:0000256" key="6">
    <source>
        <dbReference type="ARBA" id="ARBA00023015"/>
    </source>
</evidence>
<feature type="domain" description="C2H2-type" evidence="12">
    <location>
        <begin position="545"/>
        <end position="572"/>
    </location>
</feature>
<dbReference type="EMBL" id="JAEAOA010002357">
    <property type="protein sequence ID" value="KAK3587791.1"/>
    <property type="molecule type" value="Genomic_DNA"/>
</dbReference>
<dbReference type="PANTHER" id="PTHR46105:SF5">
    <property type="entry name" value="ZINC FINGER AND BTB DOMAIN-CONTAINING PROTEIN 44 ISOFORM X1"/>
    <property type="match status" value="1"/>
</dbReference>
<dbReference type="InterPro" id="IPR013087">
    <property type="entry name" value="Znf_C2H2_type"/>
</dbReference>
<evidence type="ECO:0000259" key="12">
    <source>
        <dbReference type="PROSITE" id="PS50157"/>
    </source>
</evidence>
<keyword evidence="3" id="KW-0677">Repeat</keyword>
<feature type="compositionally biased region" description="Polar residues" evidence="11">
    <location>
        <begin position="260"/>
        <end position="280"/>
    </location>
</feature>
<dbReference type="GO" id="GO:0000981">
    <property type="term" value="F:DNA-binding transcription factor activity, RNA polymerase II-specific"/>
    <property type="evidence" value="ECO:0007669"/>
    <property type="project" value="TreeGrafter"/>
</dbReference>
<dbReference type="Pfam" id="PF00096">
    <property type="entry name" value="zf-C2H2"/>
    <property type="match status" value="3"/>
</dbReference>
<dbReference type="GO" id="GO:0008270">
    <property type="term" value="F:zinc ion binding"/>
    <property type="evidence" value="ECO:0007669"/>
    <property type="project" value="UniProtKB-KW"/>
</dbReference>
<feature type="domain" description="C2H2-type" evidence="12">
    <location>
        <begin position="573"/>
        <end position="596"/>
    </location>
</feature>
<keyword evidence="6" id="KW-0805">Transcription regulation</keyword>
<evidence type="ECO:0000256" key="8">
    <source>
        <dbReference type="ARBA" id="ARBA00023163"/>
    </source>
</evidence>
<comment type="caution">
    <text evidence="13">The sequence shown here is derived from an EMBL/GenBank/DDBJ whole genome shotgun (WGS) entry which is preliminary data.</text>
</comment>
<proteinExistence type="predicted"/>
<evidence type="ECO:0000256" key="10">
    <source>
        <dbReference type="PROSITE-ProRule" id="PRU00042"/>
    </source>
</evidence>
<reference evidence="13" key="1">
    <citation type="journal article" date="2021" name="Genome Biol. Evol.">
        <title>A High-Quality Reference Genome for a Parasitic Bivalve with Doubly Uniparental Inheritance (Bivalvia: Unionida).</title>
        <authorList>
            <person name="Smith C.H."/>
        </authorList>
    </citation>
    <scope>NUCLEOTIDE SEQUENCE</scope>
    <source>
        <strain evidence="13">CHS0354</strain>
    </source>
</reference>
<dbReference type="PROSITE" id="PS50157">
    <property type="entry name" value="ZINC_FINGER_C2H2_2"/>
    <property type="match status" value="4"/>
</dbReference>
<dbReference type="FunFam" id="3.30.160.60:FF:000446">
    <property type="entry name" value="Zinc finger protein"/>
    <property type="match status" value="1"/>
</dbReference>
<evidence type="ECO:0000313" key="14">
    <source>
        <dbReference type="Proteomes" id="UP001195483"/>
    </source>
</evidence>
<keyword evidence="9" id="KW-0539">Nucleus</keyword>